<evidence type="ECO:0000256" key="1">
    <source>
        <dbReference type="ARBA" id="ARBA00004651"/>
    </source>
</evidence>
<accession>A0ABU7A1W1</accession>
<keyword evidence="4" id="KW-1003">Cell membrane</keyword>
<keyword evidence="14" id="KW-1185">Reference proteome</keyword>
<feature type="transmembrane region" description="Helical" evidence="12">
    <location>
        <begin position="157"/>
        <end position="175"/>
    </location>
</feature>
<evidence type="ECO:0000256" key="7">
    <source>
        <dbReference type="ARBA" id="ARBA00022989"/>
    </source>
</evidence>
<feature type="compositionally biased region" description="Basic and acidic residues" evidence="11">
    <location>
        <begin position="660"/>
        <end position="675"/>
    </location>
</feature>
<keyword evidence="6" id="KW-0845">Vitamin A</keyword>
<feature type="transmembrane region" description="Helical" evidence="12">
    <location>
        <begin position="47"/>
        <end position="68"/>
    </location>
</feature>
<evidence type="ECO:0000256" key="11">
    <source>
        <dbReference type="SAM" id="MobiDB-lite"/>
    </source>
</evidence>
<keyword evidence="9 12" id="KW-0472">Membrane</keyword>
<feature type="transmembrane region" description="Helical" evidence="12">
    <location>
        <begin position="499"/>
        <end position="523"/>
    </location>
</feature>
<keyword evidence="5 12" id="KW-0812">Transmembrane</keyword>
<keyword evidence="3" id="KW-0813">Transport</keyword>
<feature type="region of interest" description="Disordered" evidence="11">
    <location>
        <begin position="650"/>
        <end position="675"/>
    </location>
</feature>
<feature type="transmembrane region" description="Helical" evidence="12">
    <location>
        <begin position="453"/>
        <end position="478"/>
    </location>
</feature>
<evidence type="ECO:0000256" key="10">
    <source>
        <dbReference type="ARBA" id="ARBA00023170"/>
    </source>
</evidence>
<evidence type="ECO:0000256" key="6">
    <source>
        <dbReference type="ARBA" id="ARBA00022893"/>
    </source>
</evidence>
<evidence type="ECO:0000256" key="2">
    <source>
        <dbReference type="ARBA" id="ARBA00014411"/>
    </source>
</evidence>
<reference evidence="13 14" key="1">
    <citation type="submission" date="2021-07" db="EMBL/GenBank/DDBJ databases">
        <authorList>
            <person name="Palmer J.M."/>
        </authorList>
    </citation>
    <scope>NUCLEOTIDE SEQUENCE [LARGE SCALE GENOMIC DNA]</scope>
    <source>
        <strain evidence="13 14">AT_MEX2019</strain>
        <tissue evidence="13">Muscle</tissue>
    </source>
</reference>
<evidence type="ECO:0000256" key="12">
    <source>
        <dbReference type="SAM" id="Phobius"/>
    </source>
</evidence>
<comment type="caution">
    <text evidence="13">The sequence shown here is derived from an EMBL/GenBank/DDBJ whole genome shotgun (WGS) entry which is preliminary data.</text>
</comment>
<feature type="transmembrane region" description="Helical" evidence="12">
    <location>
        <begin position="98"/>
        <end position="120"/>
    </location>
</feature>
<keyword evidence="8" id="KW-0683">Retinol-binding</keyword>
<dbReference type="InterPro" id="IPR026612">
    <property type="entry name" value="STRA6-like"/>
</dbReference>
<proteinExistence type="predicted"/>
<evidence type="ECO:0000256" key="4">
    <source>
        <dbReference type="ARBA" id="ARBA00022475"/>
    </source>
</evidence>
<evidence type="ECO:0000256" key="3">
    <source>
        <dbReference type="ARBA" id="ARBA00022448"/>
    </source>
</evidence>
<evidence type="ECO:0000256" key="8">
    <source>
        <dbReference type="ARBA" id="ARBA00023072"/>
    </source>
</evidence>
<dbReference type="Proteomes" id="UP001345963">
    <property type="component" value="Unassembled WGS sequence"/>
</dbReference>
<keyword evidence="10 13" id="KW-0675">Receptor</keyword>
<feature type="transmembrane region" description="Helical" evidence="12">
    <location>
        <begin position="285"/>
        <end position="308"/>
    </location>
</feature>
<evidence type="ECO:0000313" key="14">
    <source>
        <dbReference type="Proteomes" id="UP001345963"/>
    </source>
</evidence>
<feature type="transmembrane region" description="Helical" evidence="12">
    <location>
        <begin position="420"/>
        <end position="447"/>
    </location>
</feature>
<keyword evidence="7 12" id="KW-1133">Transmembrane helix</keyword>
<feature type="transmembrane region" description="Helical" evidence="12">
    <location>
        <begin position="195"/>
        <end position="214"/>
    </location>
</feature>
<feature type="transmembrane region" description="Helical" evidence="12">
    <location>
        <begin position="346"/>
        <end position="370"/>
    </location>
</feature>
<sequence>MLDLFGKRDNTMDKDALLDYEYPDLDPLPSKIETETIPPCDPTADDMLYHICITAISLVIMLILAILARRTKVGKRQKGLPGLLSPVNFLDHTQHKGLAVAVFGVLLCKLWGLLVSPNPLPFNADSTNKQNWVILGVFYYPALYYPLLACGTLHNKVGYVLGSLLSWTHFSVLVWQKIDCPKTPLIYKYYSLFSSLPQITCLAFLSFQYPLLLFKGFKGAERTNPTEDLSSSYYRDYVKKVLYQKKPSKVNTSSTDKPKLQQRVTDAVRSYIYTPGEAFRFPLKLAISCVVSFITLYQTGLVLISFVVPTMQKARFGVNEDIANVLAGFQIILSPDRKEVVRIVVYYMWCVEVCYISAMTLSCLVNLILLMRSMVLHRSNLKGLYRGDIYNVYNCQRSIRASRPALVCWMGYTSFTAAHICIGMIIQTLVFFLCLLIAVFLIIIPILHRQNLILFQILLRMWPFWLMILLAVVLQHITARFCFIKKTAGTRDLNNRGNLFLLTYLLFPVNVLIGVLLAVWRMIITALFNMVHMGRMDISLLNRNVEAFDPAYRCYAHYLKIEVSQSHPVMKAFCGMLLQSLDQENKAVHKSRDAEEGIQLVQQEKKLHNISSAKQARMHWQLLYTLVNNPSLVSTRKHFQLQTADNFLNGSLNRSSKQGSRKEVTPKEAEAAASN</sequence>
<evidence type="ECO:0000256" key="9">
    <source>
        <dbReference type="ARBA" id="ARBA00023136"/>
    </source>
</evidence>
<evidence type="ECO:0000256" key="5">
    <source>
        <dbReference type="ARBA" id="ARBA00022692"/>
    </source>
</evidence>
<feature type="transmembrane region" description="Helical" evidence="12">
    <location>
        <begin position="132"/>
        <end position="150"/>
    </location>
</feature>
<dbReference type="PANTHER" id="PTHR21444">
    <property type="entry name" value="COILED-COIL DOMAIN-CONTAINING PROTEIN 180"/>
    <property type="match status" value="1"/>
</dbReference>
<organism evidence="13 14">
    <name type="scientific">Ataeniobius toweri</name>
    <dbReference type="NCBI Taxonomy" id="208326"/>
    <lineage>
        <taxon>Eukaryota</taxon>
        <taxon>Metazoa</taxon>
        <taxon>Chordata</taxon>
        <taxon>Craniata</taxon>
        <taxon>Vertebrata</taxon>
        <taxon>Euteleostomi</taxon>
        <taxon>Actinopterygii</taxon>
        <taxon>Neopterygii</taxon>
        <taxon>Teleostei</taxon>
        <taxon>Neoteleostei</taxon>
        <taxon>Acanthomorphata</taxon>
        <taxon>Ovalentaria</taxon>
        <taxon>Atherinomorphae</taxon>
        <taxon>Cyprinodontiformes</taxon>
        <taxon>Goodeidae</taxon>
        <taxon>Ataeniobius</taxon>
    </lineage>
</organism>
<dbReference type="EMBL" id="JAHUTI010000108">
    <property type="protein sequence ID" value="MED6231625.1"/>
    <property type="molecule type" value="Genomic_DNA"/>
</dbReference>
<protein>
    <recommendedName>
        <fullName evidence="2">Receptor for retinol uptake STRA6</fullName>
    </recommendedName>
</protein>
<evidence type="ECO:0000313" key="13">
    <source>
        <dbReference type="EMBL" id="MED6231625.1"/>
    </source>
</evidence>
<dbReference type="Pfam" id="PF14752">
    <property type="entry name" value="RBP_receptor"/>
    <property type="match status" value="1"/>
</dbReference>
<gene>
    <name evidence="13" type="primary">STRA6</name>
    <name evidence="13" type="ORF">ATANTOWER_000735</name>
</gene>
<dbReference type="PANTHER" id="PTHR21444:SF16">
    <property type="entry name" value="RECEPTOR FOR RETINOL UPTAKE STRA6"/>
    <property type="match status" value="1"/>
</dbReference>
<name>A0ABU7A1W1_9TELE</name>
<comment type="subcellular location">
    <subcellularLocation>
        <location evidence="1">Cell membrane</location>
        <topology evidence="1">Multi-pass membrane protein</topology>
    </subcellularLocation>
</comment>